<dbReference type="EMBL" id="CAKJTG010000004">
    <property type="protein sequence ID" value="CAG9607240.1"/>
    <property type="molecule type" value="Genomic_DNA"/>
</dbReference>
<name>A0A9C7G7S8_9BACI</name>
<evidence type="ECO:0000313" key="3">
    <source>
        <dbReference type="Proteomes" id="UP000789845"/>
    </source>
</evidence>
<comment type="caution">
    <text evidence="2">The sequence shown here is derived from an EMBL/GenBank/DDBJ whole genome shotgun (WGS) entry which is preliminary data.</text>
</comment>
<dbReference type="RefSeq" id="WP_230495506.1">
    <property type="nucleotide sequence ID" value="NZ_CAKJTG010000004.1"/>
</dbReference>
<reference evidence="2" key="1">
    <citation type="submission" date="2021-10" db="EMBL/GenBank/DDBJ databases">
        <authorList>
            <person name="Criscuolo A."/>
        </authorList>
    </citation>
    <scope>NUCLEOTIDE SEQUENCE</scope>
    <source>
        <strain evidence="2">CIP111885</strain>
    </source>
</reference>
<feature type="region of interest" description="Disordered" evidence="1">
    <location>
        <begin position="1"/>
        <end position="45"/>
    </location>
</feature>
<evidence type="ECO:0000313" key="2">
    <source>
        <dbReference type="EMBL" id="CAG9607240.1"/>
    </source>
</evidence>
<keyword evidence="3" id="KW-1185">Reference proteome</keyword>
<evidence type="ECO:0000256" key="1">
    <source>
        <dbReference type="SAM" id="MobiDB-lite"/>
    </source>
</evidence>
<sequence length="45" mass="4980">MGRTKKGNANAMRNNNAKKGRTSSELVEWTTGAEEKQFKRPNGKG</sequence>
<dbReference type="Proteomes" id="UP000789845">
    <property type="component" value="Unassembled WGS sequence"/>
</dbReference>
<accession>A0A9C7G7S8</accession>
<proteinExistence type="predicted"/>
<gene>
    <name evidence="2" type="ORF">NEOCIP111885_00930</name>
</gene>
<dbReference type="AlphaFoldDB" id="A0A9C7G7S8"/>
<organism evidence="2 3">
    <name type="scientific">Pseudoneobacillus rhizosphaerae</name>
    <dbReference type="NCBI Taxonomy" id="2880968"/>
    <lineage>
        <taxon>Bacteria</taxon>
        <taxon>Bacillati</taxon>
        <taxon>Bacillota</taxon>
        <taxon>Bacilli</taxon>
        <taxon>Bacillales</taxon>
        <taxon>Bacillaceae</taxon>
        <taxon>Pseudoneobacillus</taxon>
    </lineage>
</organism>
<protein>
    <submittedName>
        <fullName evidence="2">Uncharacterized protein</fullName>
    </submittedName>
</protein>